<dbReference type="Proteomes" id="UP000324222">
    <property type="component" value="Unassembled WGS sequence"/>
</dbReference>
<dbReference type="SUPFAM" id="SSF56219">
    <property type="entry name" value="DNase I-like"/>
    <property type="match status" value="1"/>
</dbReference>
<dbReference type="InterPro" id="IPR036691">
    <property type="entry name" value="Endo/exonu/phosph_ase_sf"/>
</dbReference>
<comment type="caution">
    <text evidence="1">The sequence shown here is derived from an EMBL/GenBank/DDBJ whole genome shotgun (WGS) entry which is preliminary data.</text>
</comment>
<gene>
    <name evidence="1" type="ORF">E2C01_038189</name>
</gene>
<dbReference type="OrthoDB" id="6370583at2759"/>
<dbReference type="Gene3D" id="3.60.10.10">
    <property type="entry name" value="Endonuclease/exonuclease/phosphatase"/>
    <property type="match status" value="1"/>
</dbReference>
<sequence>MAGRRTKSRPYTLSNKELTIVYANVRGFHTNIGEFTHSAINRHRADIVFVCETFLDDSVPQTYVRVQGYSLLVRKDRSTQGGGIAFCYKDTVNVQVVEPPVPVPRELEILTLKVTDSDSKGVMVVGCYRPPRRAQQ</sequence>
<dbReference type="EMBL" id="VSRR010006321">
    <property type="protein sequence ID" value="MPC44516.1"/>
    <property type="molecule type" value="Genomic_DNA"/>
</dbReference>
<evidence type="ECO:0008006" key="3">
    <source>
        <dbReference type="Google" id="ProtNLM"/>
    </source>
</evidence>
<reference evidence="1 2" key="1">
    <citation type="submission" date="2019-05" db="EMBL/GenBank/DDBJ databases">
        <title>Another draft genome of Portunus trituberculatus and its Hox gene families provides insights of decapod evolution.</title>
        <authorList>
            <person name="Jeong J.-H."/>
            <person name="Song I."/>
            <person name="Kim S."/>
            <person name="Choi T."/>
            <person name="Kim D."/>
            <person name="Ryu S."/>
            <person name="Kim W."/>
        </authorList>
    </citation>
    <scope>NUCLEOTIDE SEQUENCE [LARGE SCALE GENOMIC DNA]</scope>
    <source>
        <tissue evidence="1">Muscle</tissue>
    </source>
</reference>
<evidence type="ECO:0000313" key="2">
    <source>
        <dbReference type="Proteomes" id="UP000324222"/>
    </source>
</evidence>
<evidence type="ECO:0000313" key="1">
    <source>
        <dbReference type="EMBL" id="MPC44516.1"/>
    </source>
</evidence>
<proteinExistence type="predicted"/>
<protein>
    <recommendedName>
        <fullName evidence="3">Endonuclease/exonuclease/phosphatase domain-containing protein</fullName>
    </recommendedName>
</protein>
<keyword evidence="2" id="KW-1185">Reference proteome</keyword>
<name>A0A5B7FGL2_PORTR</name>
<organism evidence="1 2">
    <name type="scientific">Portunus trituberculatus</name>
    <name type="common">Swimming crab</name>
    <name type="synonym">Neptunus trituberculatus</name>
    <dbReference type="NCBI Taxonomy" id="210409"/>
    <lineage>
        <taxon>Eukaryota</taxon>
        <taxon>Metazoa</taxon>
        <taxon>Ecdysozoa</taxon>
        <taxon>Arthropoda</taxon>
        <taxon>Crustacea</taxon>
        <taxon>Multicrustacea</taxon>
        <taxon>Malacostraca</taxon>
        <taxon>Eumalacostraca</taxon>
        <taxon>Eucarida</taxon>
        <taxon>Decapoda</taxon>
        <taxon>Pleocyemata</taxon>
        <taxon>Brachyura</taxon>
        <taxon>Eubrachyura</taxon>
        <taxon>Portunoidea</taxon>
        <taxon>Portunidae</taxon>
        <taxon>Portuninae</taxon>
        <taxon>Portunus</taxon>
    </lineage>
</organism>
<accession>A0A5B7FGL2</accession>
<dbReference type="AlphaFoldDB" id="A0A5B7FGL2"/>